<evidence type="ECO:0000313" key="8">
    <source>
        <dbReference type="Proteomes" id="UP000070617"/>
    </source>
</evidence>
<dbReference type="STRING" id="134605.HMPREF3206_01535"/>
<dbReference type="EMBL" id="LRPX01000083">
    <property type="protein sequence ID" value="KXA13077.1"/>
    <property type="molecule type" value="Genomic_DNA"/>
</dbReference>
<keyword evidence="4" id="KW-0479">Metal-binding</keyword>
<dbReference type="SUPFAM" id="SSF51556">
    <property type="entry name" value="Metallo-dependent hydrolases"/>
    <property type="match status" value="1"/>
</dbReference>
<name>A0A133N9V7_9FUSO</name>
<dbReference type="PATRIC" id="fig|134605.3.peg.1513"/>
<dbReference type="Proteomes" id="UP000070617">
    <property type="component" value="Unassembled WGS sequence"/>
</dbReference>
<evidence type="ECO:0000256" key="2">
    <source>
        <dbReference type="ARBA" id="ARBA00002368"/>
    </source>
</evidence>
<feature type="domain" description="Amidohydrolase-related" evidence="6">
    <location>
        <begin position="48"/>
        <end position="387"/>
    </location>
</feature>
<dbReference type="InterPro" id="IPR006680">
    <property type="entry name" value="Amidohydro-rel"/>
</dbReference>
<dbReference type="GO" id="GO:0005737">
    <property type="term" value="C:cytoplasm"/>
    <property type="evidence" value="ECO:0007669"/>
    <property type="project" value="TreeGrafter"/>
</dbReference>
<dbReference type="Pfam" id="PF01979">
    <property type="entry name" value="Amidohydro_1"/>
    <property type="match status" value="1"/>
</dbReference>
<dbReference type="SUPFAM" id="SSF51338">
    <property type="entry name" value="Composite domain of metallo-dependent hydrolases"/>
    <property type="match status" value="1"/>
</dbReference>
<comment type="function">
    <text evidence="2">Catalyzes the reversible cyclization of carbamoyl aspartate to dihydroorotate.</text>
</comment>
<comment type="similarity">
    <text evidence="3">Belongs to the metallo-dependent hydrolases superfamily. DHOase family. Class I DHOase subfamily.</text>
</comment>
<evidence type="ECO:0000256" key="4">
    <source>
        <dbReference type="ARBA" id="ARBA00022723"/>
    </source>
</evidence>
<protein>
    <submittedName>
        <fullName evidence="7">Amidohydrolase family protein</fullName>
    </submittedName>
</protein>
<organism evidence="7 8">
    <name type="scientific">Fusobacterium equinum</name>
    <dbReference type="NCBI Taxonomy" id="134605"/>
    <lineage>
        <taxon>Bacteria</taxon>
        <taxon>Fusobacteriati</taxon>
        <taxon>Fusobacteriota</taxon>
        <taxon>Fusobacteriia</taxon>
        <taxon>Fusobacteriales</taxon>
        <taxon>Fusobacteriaceae</taxon>
        <taxon>Fusobacterium</taxon>
    </lineage>
</organism>
<dbReference type="InterPro" id="IPR050138">
    <property type="entry name" value="DHOase/Allantoinase_Hydrolase"/>
</dbReference>
<dbReference type="RefSeq" id="WP_060793855.1">
    <property type="nucleotide sequence ID" value="NZ_KQ956568.1"/>
</dbReference>
<accession>A0A133N9V7</accession>
<dbReference type="GO" id="GO:0046872">
    <property type="term" value="F:metal ion binding"/>
    <property type="evidence" value="ECO:0007669"/>
    <property type="project" value="UniProtKB-KW"/>
</dbReference>
<dbReference type="PANTHER" id="PTHR43668">
    <property type="entry name" value="ALLANTOINASE"/>
    <property type="match status" value="1"/>
</dbReference>
<dbReference type="InterPro" id="IPR032466">
    <property type="entry name" value="Metal_Hydrolase"/>
</dbReference>
<dbReference type="PROSITE" id="PS00483">
    <property type="entry name" value="DIHYDROOROTASE_2"/>
    <property type="match status" value="1"/>
</dbReference>
<sequence>MLVKNAKIIMGTEEVLVDILIENGRFVKFGKDFVENSQKEVLDANFHYVLPGIIDAHTHMRTPGFTQKEDNISGSKAAIRGGVTTFFDMPNTNPATVTLEALEEKRNIYKGNSYSDYAFYFGGTRFDNHEEVEKAIDETVATKIFLNVSTGDMLVEEDAILENIFKASKRVAVHAEEEMVSKAIQLARKTKKPLYLCHISLEKELEYIREAKEMDVEVYGEVTPHHLFLSEEDRESTEESKLFLRTKPELKTKQDNEALWKALQYGILDTVGTDHAPHLLEEKKAKLTFGMPSVEHSLEMMWKGVQEGKLSIPRLQEVMSENPAKIFGLKKKGKIAVGYDADFVIIDDGDHSEIRQEEIISKAAWSPYIGQKRGCKVLTTVLRGNIVYHEGKFGKKIGKEILKHE</sequence>
<gene>
    <name evidence="7" type="ORF">HMPREF3206_01535</name>
</gene>
<evidence type="ECO:0000313" key="7">
    <source>
        <dbReference type="EMBL" id="KXA13077.1"/>
    </source>
</evidence>
<dbReference type="Gene3D" id="3.20.20.140">
    <property type="entry name" value="Metal-dependent hydrolases"/>
    <property type="match status" value="2"/>
</dbReference>
<evidence type="ECO:0000256" key="3">
    <source>
        <dbReference type="ARBA" id="ARBA00010286"/>
    </source>
</evidence>
<proteinExistence type="inferred from homology"/>
<reference evidence="8" key="1">
    <citation type="submission" date="2016-01" db="EMBL/GenBank/DDBJ databases">
        <authorList>
            <person name="Mitreva M."/>
            <person name="Pepin K.H."/>
            <person name="Mihindukulasuriya K.A."/>
            <person name="Fulton R."/>
            <person name="Fronick C."/>
            <person name="O'Laughlin M."/>
            <person name="Miner T."/>
            <person name="Herter B."/>
            <person name="Rosa B.A."/>
            <person name="Cordes M."/>
            <person name="Tomlinson C."/>
            <person name="Wollam A."/>
            <person name="Palsikar V.B."/>
            <person name="Mardis E.R."/>
            <person name="Wilson R.K."/>
        </authorList>
    </citation>
    <scope>NUCLEOTIDE SEQUENCE [LARGE SCALE GENOMIC DNA]</scope>
    <source>
        <strain evidence="8">CMW8396</strain>
    </source>
</reference>
<dbReference type="InterPro" id="IPR002195">
    <property type="entry name" value="Dihydroorotase_CS"/>
</dbReference>
<comment type="caution">
    <text evidence="7">The sequence shown here is derived from an EMBL/GenBank/DDBJ whole genome shotgun (WGS) entry which is preliminary data.</text>
</comment>
<keyword evidence="5 7" id="KW-0378">Hydrolase</keyword>
<keyword evidence="8" id="KW-1185">Reference proteome</keyword>
<evidence type="ECO:0000256" key="1">
    <source>
        <dbReference type="ARBA" id="ARBA00001947"/>
    </source>
</evidence>
<dbReference type="GO" id="GO:0006145">
    <property type="term" value="P:purine nucleobase catabolic process"/>
    <property type="evidence" value="ECO:0007669"/>
    <property type="project" value="TreeGrafter"/>
</dbReference>
<dbReference type="PANTHER" id="PTHR43668:SF2">
    <property type="entry name" value="ALLANTOINASE"/>
    <property type="match status" value="1"/>
</dbReference>
<evidence type="ECO:0000259" key="6">
    <source>
        <dbReference type="Pfam" id="PF01979"/>
    </source>
</evidence>
<comment type="cofactor">
    <cofactor evidence="1">
        <name>Zn(2+)</name>
        <dbReference type="ChEBI" id="CHEBI:29105"/>
    </cofactor>
</comment>
<dbReference type="Gene3D" id="2.30.40.10">
    <property type="entry name" value="Urease, subunit C, domain 1"/>
    <property type="match status" value="2"/>
</dbReference>
<evidence type="ECO:0000256" key="5">
    <source>
        <dbReference type="ARBA" id="ARBA00022801"/>
    </source>
</evidence>
<dbReference type="InterPro" id="IPR011059">
    <property type="entry name" value="Metal-dep_hydrolase_composite"/>
</dbReference>
<dbReference type="AlphaFoldDB" id="A0A133N9V7"/>
<dbReference type="GO" id="GO:0004038">
    <property type="term" value="F:allantoinase activity"/>
    <property type="evidence" value="ECO:0007669"/>
    <property type="project" value="TreeGrafter"/>
</dbReference>